<keyword evidence="1" id="KW-1133">Transmembrane helix</keyword>
<evidence type="ECO:0000313" key="4">
    <source>
        <dbReference type="Proteomes" id="UP000219688"/>
    </source>
</evidence>
<dbReference type="EMBL" id="OBQK01000017">
    <property type="protein sequence ID" value="SOC57836.1"/>
    <property type="molecule type" value="Genomic_DNA"/>
</dbReference>
<keyword evidence="1" id="KW-0472">Membrane</keyword>
<protein>
    <recommendedName>
        <fullName evidence="5">DUF218 domain-containing protein</fullName>
    </recommendedName>
</protein>
<evidence type="ECO:0000313" key="3">
    <source>
        <dbReference type="EMBL" id="SOC58002.1"/>
    </source>
</evidence>
<keyword evidence="4" id="KW-1185">Reference proteome</keyword>
<reference evidence="2" key="2">
    <citation type="submission" date="2017-08" db="EMBL/GenBank/DDBJ databases">
        <authorList>
            <person name="de Groot N.N."/>
        </authorList>
    </citation>
    <scope>NUCLEOTIDE SEQUENCE [LARGE SCALE GENOMIC DNA]</scope>
    <source>
        <strain evidence="2">USBA17B2</strain>
    </source>
</reference>
<feature type="transmembrane region" description="Helical" evidence="1">
    <location>
        <begin position="6"/>
        <end position="30"/>
    </location>
</feature>
<evidence type="ECO:0000256" key="1">
    <source>
        <dbReference type="SAM" id="Phobius"/>
    </source>
</evidence>
<sequence>MSPGPWVTTLAGMAIAGLVGWVAVCVDVLVHPEVDPVGVVDAVYVIGPVETRIEETLALMDTGVAPVLLATTSVNPDTGQTYATDHCGLVTDRYSLECVLPEPYSTRGEAQVLGEEAAYRGWDRVAVLTSTPHAARTRLLMERCTVSDRATEVLVWTVEDEDRGLRGWVGAFVYQSAAWVKTQVVRDC</sequence>
<dbReference type="EMBL" id="OBQK01000020">
    <property type="protein sequence ID" value="SOC58002.1"/>
    <property type="molecule type" value="Genomic_DNA"/>
</dbReference>
<accession>A0A285VX58</accession>
<organism evidence="2 4">
    <name type="scientific">Ornithinimicrobium cerasi</name>
    <dbReference type="NCBI Taxonomy" id="2248773"/>
    <lineage>
        <taxon>Bacteria</taxon>
        <taxon>Bacillati</taxon>
        <taxon>Actinomycetota</taxon>
        <taxon>Actinomycetes</taxon>
        <taxon>Micrococcales</taxon>
        <taxon>Ornithinimicrobiaceae</taxon>
        <taxon>Ornithinimicrobium</taxon>
    </lineage>
</organism>
<reference evidence="4" key="1">
    <citation type="submission" date="2017-08" db="EMBL/GenBank/DDBJ databases">
        <authorList>
            <person name="Varghese N."/>
            <person name="Submissions S."/>
        </authorList>
    </citation>
    <scope>NUCLEOTIDE SEQUENCE [LARGE SCALE GENOMIC DNA]</scope>
    <source>
        <strain evidence="4">USBA17B2</strain>
    </source>
</reference>
<dbReference type="Proteomes" id="UP000219688">
    <property type="component" value="Unassembled WGS sequence"/>
</dbReference>
<name>A0A285VX58_9MICO</name>
<evidence type="ECO:0000313" key="2">
    <source>
        <dbReference type="EMBL" id="SOC57836.1"/>
    </source>
</evidence>
<dbReference type="AlphaFoldDB" id="A0A285VX58"/>
<gene>
    <name evidence="2" type="ORF">SAMN05421879_11723</name>
    <name evidence="3" type="ORF">SAMN05421879_12014</name>
</gene>
<proteinExistence type="predicted"/>
<keyword evidence="1" id="KW-0812">Transmembrane</keyword>
<evidence type="ECO:0008006" key="5">
    <source>
        <dbReference type="Google" id="ProtNLM"/>
    </source>
</evidence>